<protein>
    <submittedName>
        <fullName evidence="4">SDR family oxidoreductase</fullName>
    </submittedName>
</protein>
<evidence type="ECO:0000256" key="2">
    <source>
        <dbReference type="ARBA" id="ARBA00023002"/>
    </source>
</evidence>
<dbReference type="PANTHER" id="PTHR48107:SF7">
    <property type="entry name" value="RE15974P"/>
    <property type="match status" value="1"/>
</dbReference>
<proteinExistence type="inferred from homology"/>
<evidence type="ECO:0000313" key="4">
    <source>
        <dbReference type="EMBL" id="MFC3573597.1"/>
    </source>
</evidence>
<evidence type="ECO:0000259" key="3">
    <source>
        <dbReference type="SMART" id="SM00822"/>
    </source>
</evidence>
<reference evidence="5" key="1">
    <citation type="journal article" date="2019" name="Int. J. Syst. Evol. Microbiol.">
        <title>The Global Catalogue of Microorganisms (GCM) 10K type strain sequencing project: providing services to taxonomists for standard genome sequencing and annotation.</title>
        <authorList>
            <consortium name="The Broad Institute Genomics Platform"/>
            <consortium name="The Broad Institute Genome Sequencing Center for Infectious Disease"/>
            <person name="Wu L."/>
            <person name="Ma J."/>
        </authorList>
    </citation>
    <scope>NUCLEOTIDE SEQUENCE [LARGE SCALE GENOMIC DNA]</scope>
    <source>
        <strain evidence="5">CGMCC 4.7035</strain>
    </source>
</reference>
<feature type="domain" description="Ketoreductase" evidence="3">
    <location>
        <begin position="21"/>
        <end position="199"/>
    </location>
</feature>
<comment type="caution">
    <text evidence="4">The sequence shown here is derived from an EMBL/GenBank/DDBJ whole genome shotgun (WGS) entry which is preliminary data.</text>
</comment>
<gene>
    <name evidence="4" type="ORF">ACFOZ0_10005</name>
</gene>
<dbReference type="InterPro" id="IPR057326">
    <property type="entry name" value="KR_dom"/>
</dbReference>
<dbReference type="SUPFAM" id="SSF51735">
    <property type="entry name" value="NAD(P)-binding Rossmann-fold domains"/>
    <property type="match status" value="1"/>
</dbReference>
<accession>A0ABV7SD61</accession>
<dbReference type="PANTHER" id="PTHR48107">
    <property type="entry name" value="NADPH-DEPENDENT ALDEHYDE REDUCTASE-LIKE PROTEIN, CHLOROPLASTIC-RELATED"/>
    <property type="match status" value="1"/>
</dbReference>
<dbReference type="PRINTS" id="PR00081">
    <property type="entry name" value="GDHRDH"/>
</dbReference>
<dbReference type="Proteomes" id="UP001595701">
    <property type="component" value="Unassembled WGS sequence"/>
</dbReference>
<comment type="similarity">
    <text evidence="1">Belongs to the short-chain dehydrogenases/reductases (SDR) family.</text>
</comment>
<dbReference type="RefSeq" id="WP_310763066.1">
    <property type="nucleotide sequence ID" value="NZ_JBHRWR010000008.1"/>
</dbReference>
<dbReference type="Gene3D" id="3.40.50.720">
    <property type="entry name" value="NAD(P)-binding Rossmann-like Domain"/>
    <property type="match status" value="1"/>
</dbReference>
<keyword evidence="2" id="KW-0560">Oxidoreductase</keyword>
<dbReference type="InterPro" id="IPR002347">
    <property type="entry name" value="SDR_fam"/>
</dbReference>
<keyword evidence="5" id="KW-1185">Reference proteome</keyword>
<evidence type="ECO:0000313" key="5">
    <source>
        <dbReference type="Proteomes" id="UP001595701"/>
    </source>
</evidence>
<sequence>MSAQKTADRYAAADPHADRPRVAIVTGGSRGIGRETARRLAADRFAVLIGYAGNRELAEAAVKDVTDGGGTAIAFQADVADEQQVSALFATAESEFGGVDVVVHAAGRMQLAPIAELDLAELDALHRTNIRGTFVVAQQAARRIRSGGAFVTFSTSVVGLAFPGYGAYSAGKGAVEALTLILARELRGRGITVNAVAPGPTATDLFLDGKDDQTIARLAAQPPLERLGTPADIAEVVAFLASPAGHWINGQVIRANGGII</sequence>
<dbReference type="Pfam" id="PF13561">
    <property type="entry name" value="adh_short_C2"/>
    <property type="match status" value="1"/>
</dbReference>
<organism evidence="4 5">
    <name type="scientific">Streptomyces yaanensis</name>
    <dbReference type="NCBI Taxonomy" id="1142239"/>
    <lineage>
        <taxon>Bacteria</taxon>
        <taxon>Bacillati</taxon>
        <taxon>Actinomycetota</taxon>
        <taxon>Actinomycetes</taxon>
        <taxon>Kitasatosporales</taxon>
        <taxon>Streptomycetaceae</taxon>
        <taxon>Streptomyces</taxon>
    </lineage>
</organism>
<evidence type="ECO:0000256" key="1">
    <source>
        <dbReference type="ARBA" id="ARBA00006484"/>
    </source>
</evidence>
<name>A0ABV7SD61_9ACTN</name>
<dbReference type="SMART" id="SM00822">
    <property type="entry name" value="PKS_KR"/>
    <property type="match status" value="1"/>
</dbReference>
<dbReference type="InterPro" id="IPR036291">
    <property type="entry name" value="NAD(P)-bd_dom_sf"/>
</dbReference>
<dbReference type="EMBL" id="JBHRWR010000008">
    <property type="protein sequence ID" value="MFC3573597.1"/>
    <property type="molecule type" value="Genomic_DNA"/>
</dbReference>